<protein>
    <submittedName>
        <fullName evidence="1">Uncharacterized protein</fullName>
    </submittedName>
</protein>
<comment type="caution">
    <text evidence="1">The sequence shown here is derived from an EMBL/GenBank/DDBJ whole genome shotgun (WGS) entry which is preliminary data.</text>
</comment>
<name>A0A8J5IRR5_9STRA</name>
<accession>A0A8J5IRR5</accession>
<keyword evidence="2" id="KW-1185">Reference proteome</keyword>
<proteinExistence type="predicted"/>
<dbReference type="EMBL" id="JAENGY010003164">
    <property type="protein sequence ID" value="KAG6942314.1"/>
    <property type="molecule type" value="Genomic_DNA"/>
</dbReference>
<dbReference type="AlphaFoldDB" id="A0A8J5IRR5"/>
<sequence>MASCSSVWVPPRSNSSPLVYSYGIRRGEAVTSVVQLQRTLLANVREAISLHERRAHRTCSTVWASRHNYMRRYRCNRRRGAVRYALQVSCFQFGGKACKNYLVLAQSAIFQMFSCS</sequence>
<evidence type="ECO:0000313" key="1">
    <source>
        <dbReference type="EMBL" id="KAG6942314.1"/>
    </source>
</evidence>
<gene>
    <name evidence="1" type="ORF">JG688_00018205</name>
</gene>
<dbReference type="Proteomes" id="UP000709295">
    <property type="component" value="Unassembled WGS sequence"/>
</dbReference>
<evidence type="ECO:0000313" key="2">
    <source>
        <dbReference type="Proteomes" id="UP000709295"/>
    </source>
</evidence>
<organism evidence="1 2">
    <name type="scientific">Phytophthora aleatoria</name>
    <dbReference type="NCBI Taxonomy" id="2496075"/>
    <lineage>
        <taxon>Eukaryota</taxon>
        <taxon>Sar</taxon>
        <taxon>Stramenopiles</taxon>
        <taxon>Oomycota</taxon>
        <taxon>Peronosporomycetes</taxon>
        <taxon>Peronosporales</taxon>
        <taxon>Peronosporaceae</taxon>
        <taxon>Phytophthora</taxon>
    </lineage>
</organism>
<reference evidence="1" key="1">
    <citation type="submission" date="2021-01" db="EMBL/GenBank/DDBJ databases">
        <title>Phytophthora aleatoria, a newly-described species from Pinus radiata is distinct from Phytophthora cactorum isolates based on comparative genomics.</title>
        <authorList>
            <person name="Mcdougal R."/>
            <person name="Panda P."/>
            <person name="Williams N."/>
            <person name="Studholme D.J."/>
        </authorList>
    </citation>
    <scope>NUCLEOTIDE SEQUENCE</scope>
    <source>
        <strain evidence="1">NZFS 4037</strain>
    </source>
</reference>